<gene>
    <name evidence="3" type="ORF">Y900_018200</name>
</gene>
<dbReference type="STRING" id="1440774.Y900_018200"/>
<feature type="chain" id="PRO_5038718435" description="Lipoprotein LpqN" evidence="2">
    <location>
        <begin position="21"/>
        <end position="234"/>
    </location>
</feature>
<sequence>MTRLVCAAAAVMVLAVPGVAACTRNSDGIPVRAEASTSAGSVAPTSALPATGETDEPESSQPGVLETTKVPVPPNAVVCRQDQQGQTAVAAVADPAAPKITIRVPAGWSVTRGAGDVGASLSGPDDMVAKVTIAATPLEAAAAFTRYGDDLMAKYPISTLSLLPGDFCGFSGQKLIGTWAQDPDESLEYHDRIAHIWTNTGNYLVAVHVEAPSGAPGFDEAASVLTDKFSIVIP</sequence>
<evidence type="ECO:0000313" key="3">
    <source>
        <dbReference type="EMBL" id="KDF00811.1"/>
    </source>
</evidence>
<evidence type="ECO:0000313" key="4">
    <source>
        <dbReference type="Proteomes" id="UP000022835"/>
    </source>
</evidence>
<dbReference type="eggNOG" id="ENOG5031INY">
    <property type="taxonomic scope" value="Bacteria"/>
</dbReference>
<dbReference type="OrthoDB" id="4625123at2"/>
<keyword evidence="2" id="KW-0732">Signal</keyword>
<dbReference type="Proteomes" id="UP000022835">
    <property type="component" value="Unassembled WGS sequence"/>
</dbReference>
<evidence type="ECO:0000256" key="2">
    <source>
        <dbReference type="SAM" id="SignalP"/>
    </source>
</evidence>
<reference evidence="3" key="1">
    <citation type="submission" date="2014-05" db="EMBL/GenBank/DDBJ databases">
        <title>Genome sequence of Mycobacterium aromaticivorans strain JS19b1T (= DSM 45407T).</title>
        <authorList>
            <person name="Kwak Y."/>
            <person name="Park G.-S."/>
            <person name="Li Q.X."/>
            <person name="Lee S.-E."/>
            <person name="Shin J.-H."/>
        </authorList>
    </citation>
    <scope>NUCLEOTIDE SEQUENCE [LARGE SCALE GENOMIC DNA]</scope>
    <source>
        <strain evidence="3">JS19b1</strain>
    </source>
</reference>
<dbReference type="PROSITE" id="PS51257">
    <property type="entry name" value="PROKAR_LIPOPROTEIN"/>
    <property type="match status" value="1"/>
</dbReference>
<feature type="signal peptide" evidence="2">
    <location>
        <begin position="1"/>
        <end position="20"/>
    </location>
</feature>
<comment type="caution">
    <text evidence="3">The sequence shown here is derived from an EMBL/GenBank/DDBJ whole genome shotgun (WGS) entry which is preliminary data.</text>
</comment>
<proteinExistence type="predicted"/>
<dbReference type="RefSeq" id="WP_051660126.1">
    <property type="nucleotide sequence ID" value="NZ_JALN02000001.1"/>
</dbReference>
<feature type="compositionally biased region" description="Polar residues" evidence="1">
    <location>
        <begin position="35"/>
        <end position="44"/>
    </location>
</feature>
<name>A0A064CKH8_9MYCO</name>
<evidence type="ECO:0008006" key="5">
    <source>
        <dbReference type="Google" id="ProtNLM"/>
    </source>
</evidence>
<protein>
    <recommendedName>
        <fullName evidence="5">Lipoprotein LpqN</fullName>
    </recommendedName>
</protein>
<dbReference type="AlphaFoldDB" id="A0A064CKH8"/>
<organism evidence="3 4">
    <name type="scientific">Mycolicibacterium aromaticivorans JS19b1 = JCM 16368</name>
    <dbReference type="NCBI Taxonomy" id="1440774"/>
    <lineage>
        <taxon>Bacteria</taxon>
        <taxon>Bacillati</taxon>
        <taxon>Actinomycetota</taxon>
        <taxon>Actinomycetes</taxon>
        <taxon>Mycobacteriales</taxon>
        <taxon>Mycobacteriaceae</taxon>
        <taxon>Mycolicibacterium</taxon>
    </lineage>
</organism>
<keyword evidence="4" id="KW-1185">Reference proteome</keyword>
<evidence type="ECO:0000256" key="1">
    <source>
        <dbReference type="SAM" id="MobiDB-lite"/>
    </source>
</evidence>
<feature type="region of interest" description="Disordered" evidence="1">
    <location>
        <begin position="33"/>
        <end position="71"/>
    </location>
</feature>
<accession>A0A064CKH8</accession>
<dbReference type="EMBL" id="JALN02000001">
    <property type="protein sequence ID" value="KDF00811.1"/>
    <property type="molecule type" value="Genomic_DNA"/>
</dbReference>